<evidence type="ECO:0000313" key="2">
    <source>
        <dbReference type="Proteomes" id="UP000623440"/>
    </source>
</evidence>
<reference evidence="1 2" key="1">
    <citation type="journal article" date="2020" name="ISME J.">
        <title>Comparative genomics reveals insights into cyanobacterial evolution and habitat adaptation.</title>
        <authorList>
            <person name="Chen M.Y."/>
            <person name="Teng W.K."/>
            <person name="Zhao L."/>
            <person name="Hu C.X."/>
            <person name="Zhou Y.K."/>
            <person name="Han B.P."/>
            <person name="Song L.R."/>
            <person name="Shu W.S."/>
        </authorList>
    </citation>
    <scope>NUCLEOTIDE SEQUENCE [LARGE SCALE GENOMIC DNA]</scope>
    <source>
        <strain evidence="1 2">FACHB-838</strain>
    </source>
</reference>
<comment type="caution">
    <text evidence="1">The sequence shown here is derived from an EMBL/GenBank/DDBJ whole genome shotgun (WGS) entry which is preliminary data.</text>
</comment>
<evidence type="ECO:0000313" key="1">
    <source>
        <dbReference type="EMBL" id="MBD2536470.1"/>
    </source>
</evidence>
<accession>A0ABR8E4M1</accession>
<dbReference type="RefSeq" id="WP_190947187.1">
    <property type="nucleotide sequence ID" value="NZ_JACJSI010000466.1"/>
</dbReference>
<dbReference type="EMBL" id="JACJSI010000466">
    <property type="protein sequence ID" value="MBD2536470.1"/>
    <property type="molecule type" value="Genomic_DNA"/>
</dbReference>
<gene>
    <name evidence="1" type="ORF">H6G97_47235</name>
</gene>
<dbReference type="Proteomes" id="UP000623440">
    <property type="component" value="Unassembled WGS sequence"/>
</dbReference>
<name>A0ABR8E4M1_9NOSO</name>
<sequence>MTNHLTAYPPLVSSLIEKCHALGYPVKCVPASGCRRHRLAYGYYQVSLHDEDLGDWSGLQ</sequence>
<protein>
    <submittedName>
        <fullName evidence="1">Uncharacterized protein</fullName>
    </submittedName>
</protein>
<organism evidence="1 2">
    <name type="scientific">Nostoc flagelliforme FACHB-838</name>
    <dbReference type="NCBI Taxonomy" id="2692904"/>
    <lineage>
        <taxon>Bacteria</taxon>
        <taxon>Bacillati</taxon>
        <taxon>Cyanobacteriota</taxon>
        <taxon>Cyanophyceae</taxon>
        <taxon>Nostocales</taxon>
        <taxon>Nostocaceae</taxon>
        <taxon>Nostoc</taxon>
    </lineage>
</organism>
<keyword evidence="2" id="KW-1185">Reference proteome</keyword>
<proteinExistence type="predicted"/>